<sequence>MPRKKHASIVDTLLSVKGVARLLRNITVQDRLGPDSTVASSSNSLGEQSSTDRRSRRTSKTSKKRCHRHCHTSKAVLESDSRYALFQDSRNDFAEPSIGSQSARRSRTIVQLPTQRGARSSASSSPSAAKSESLRNHMGYRHKIMREDTDLESSGSERVATRQRAPQSGRKDDDRSNHESVFASAAETANTNDEPLRDHSSGSDDDQYQTKRVHDGRSYPRQFTKQLPRRQVRFVKSNAHLRGLVDIKLSPPKYEKFEAHYQMILAQKQTLGSSAPEKLEFPSPKTSSDAPSISSQSAVPQVLTAPSMPASPASTKPHALSQATVRKSKTESEVSVSMGSPSALRTNTSTTAATISSAWASIDSSPTTSRAPSYTSTRAPSHTAPRALFRAASRASSLTVSKAPSHMASRAPSRSSSRVLSRTTSRASKIQQNGHDSFINSSAAASVQLRPSSQKSISTPVGPVMPPHSKSTNAAPMSKSPVNEKHPHEQPGEKVDESCDKQHNVQVNEGQNERDHEHVEEQLGQHTNEQATEQAKEQRNKQPCHHAKDSVSTCKETTHGGHAMIPDAAINDNGEIRSIQCHLQGLLPEVYDCKYKTRHCYACSRPRDMRYVDFRNRLCPGEEPQRSLCRTCRRCLDRNQEFSLVPYTTNKRTLNDIKKFHWCPQCGTIRSQPFHKHYPSGTEVPPRHQLCYPCCNLAKFPPKSGSSTYKLPREDGDASNNNRKKRAGGDEKGQAGNSPYRPRDIRSADYIPQDGPAVVEPLPSNIPAEETHSPKPSTPVVSPDPGYQHHPSKSHAMTEASAAQTGAESSSQTQTPRPAVGSTSVKHDSPGGSGDFNSESWKIPADDSPPPPQRKRSTTDSSYGQSSEGQFYENIQVNYHEILGQDRTKHHRDCYDASLPEILLTTPNEEAHVTRPTILDEQSPGGPLHDNLPRFSWKDSPPRGRSKNQRQPSMQSQESNQTVRPSDDNFSSCRNKENYPESHPQYTTPRRFHWPIERGEVVDDQPKGLSDMFYETDEGKRADAFFASMSNWSEPKPKPKTRAESTDNFNTWPPSSYDTMGPAVYEYLEKRRSKRPSVIPGSSPHGHVRKASDSLSVETVGLWQGVTPGAPIAEVTEPESPAGEEVSHIACRVHPSRKMGAKKDSGSAASIF</sequence>
<dbReference type="AlphaFoldDB" id="A0AAN6P687"/>
<proteinExistence type="predicted"/>
<gene>
    <name evidence="2" type="ORF">QBC32DRAFT_202838</name>
</gene>
<feature type="compositionally biased region" description="Low complexity" evidence="1">
    <location>
        <begin position="287"/>
        <end position="297"/>
    </location>
</feature>
<feature type="compositionally biased region" description="Polar residues" evidence="1">
    <location>
        <begin position="801"/>
        <end position="824"/>
    </location>
</feature>
<feature type="compositionally biased region" description="Basic and acidic residues" evidence="1">
    <location>
        <begin position="194"/>
        <end position="218"/>
    </location>
</feature>
<feature type="compositionally biased region" description="Polar residues" evidence="1">
    <location>
        <begin position="1046"/>
        <end position="1055"/>
    </location>
</feature>
<feature type="compositionally biased region" description="Basic and acidic residues" evidence="1">
    <location>
        <begin position="511"/>
        <end position="523"/>
    </location>
</feature>
<dbReference type="EMBL" id="MU859066">
    <property type="protein sequence ID" value="KAK3956442.1"/>
    <property type="molecule type" value="Genomic_DNA"/>
</dbReference>
<comment type="caution">
    <text evidence="2">The sequence shown here is derived from an EMBL/GenBank/DDBJ whole genome shotgun (WGS) entry which is preliminary data.</text>
</comment>
<name>A0AAN6P687_9PEZI</name>
<evidence type="ECO:0000313" key="3">
    <source>
        <dbReference type="Proteomes" id="UP001303222"/>
    </source>
</evidence>
<evidence type="ECO:0000256" key="1">
    <source>
        <dbReference type="SAM" id="MobiDB-lite"/>
    </source>
</evidence>
<feature type="compositionally biased region" description="Polar residues" evidence="1">
    <location>
        <begin position="429"/>
        <end position="459"/>
    </location>
</feature>
<dbReference type="Proteomes" id="UP001303222">
    <property type="component" value="Unassembled WGS sequence"/>
</dbReference>
<feature type="compositionally biased region" description="Polar residues" evidence="1">
    <location>
        <begin position="524"/>
        <end position="533"/>
    </location>
</feature>
<feature type="region of interest" description="Disordered" evidence="1">
    <location>
        <begin position="1032"/>
        <end position="1055"/>
    </location>
</feature>
<protein>
    <submittedName>
        <fullName evidence="2">Uncharacterized protein</fullName>
    </submittedName>
</protein>
<feature type="compositionally biased region" description="Basic and acidic residues" evidence="1">
    <location>
        <begin position="169"/>
        <end position="178"/>
    </location>
</feature>
<feature type="region of interest" description="Disordered" evidence="1">
    <location>
        <begin position="33"/>
        <end position="67"/>
    </location>
</feature>
<feature type="region of interest" description="Disordered" evidence="1">
    <location>
        <begin position="275"/>
        <end position="349"/>
    </location>
</feature>
<organism evidence="2 3">
    <name type="scientific">Pseudoneurospora amorphoporcata</name>
    <dbReference type="NCBI Taxonomy" id="241081"/>
    <lineage>
        <taxon>Eukaryota</taxon>
        <taxon>Fungi</taxon>
        <taxon>Dikarya</taxon>
        <taxon>Ascomycota</taxon>
        <taxon>Pezizomycotina</taxon>
        <taxon>Sordariomycetes</taxon>
        <taxon>Sordariomycetidae</taxon>
        <taxon>Sordariales</taxon>
        <taxon>Sordariaceae</taxon>
        <taxon>Pseudoneurospora</taxon>
    </lineage>
</organism>
<feature type="compositionally biased region" description="Polar residues" evidence="1">
    <location>
        <begin position="949"/>
        <end position="973"/>
    </location>
</feature>
<feature type="compositionally biased region" description="Basic residues" evidence="1">
    <location>
        <begin position="54"/>
        <end position="67"/>
    </location>
</feature>
<reference evidence="2" key="1">
    <citation type="journal article" date="2023" name="Mol. Phylogenet. Evol.">
        <title>Genome-scale phylogeny and comparative genomics of the fungal order Sordariales.</title>
        <authorList>
            <person name="Hensen N."/>
            <person name="Bonometti L."/>
            <person name="Westerberg I."/>
            <person name="Brannstrom I.O."/>
            <person name="Guillou S."/>
            <person name="Cros-Aarteil S."/>
            <person name="Calhoun S."/>
            <person name="Haridas S."/>
            <person name="Kuo A."/>
            <person name="Mondo S."/>
            <person name="Pangilinan J."/>
            <person name="Riley R."/>
            <person name="LaButti K."/>
            <person name="Andreopoulos B."/>
            <person name="Lipzen A."/>
            <person name="Chen C."/>
            <person name="Yan M."/>
            <person name="Daum C."/>
            <person name="Ng V."/>
            <person name="Clum A."/>
            <person name="Steindorff A."/>
            <person name="Ohm R.A."/>
            <person name="Martin F."/>
            <person name="Silar P."/>
            <person name="Natvig D.O."/>
            <person name="Lalanne C."/>
            <person name="Gautier V."/>
            <person name="Ament-Velasquez S.L."/>
            <person name="Kruys A."/>
            <person name="Hutchinson M.I."/>
            <person name="Powell A.J."/>
            <person name="Barry K."/>
            <person name="Miller A.N."/>
            <person name="Grigoriev I.V."/>
            <person name="Debuchy R."/>
            <person name="Gladieux P."/>
            <person name="Hiltunen Thoren M."/>
            <person name="Johannesson H."/>
        </authorList>
    </citation>
    <scope>NUCLEOTIDE SEQUENCE</scope>
    <source>
        <strain evidence="2">CBS 626.80</strain>
    </source>
</reference>
<feature type="compositionally biased region" description="Polar residues" evidence="1">
    <location>
        <begin position="98"/>
        <end position="114"/>
    </location>
</feature>
<feature type="compositionally biased region" description="Low complexity" evidence="1">
    <location>
        <begin position="118"/>
        <end position="131"/>
    </location>
</feature>
<feature type="region of interest" description="Disordered" evidence="1">
    <location>
        <begin position="362"/>
        <end position="559"/>
    </location>
</feature>
<feature type="region of interest" description="Disordered" evidence="1">
    <location>
        <begin position="705"/>
        <end position="872"/>
    </location>
</feature>
<feature type="compositionally biased region" description="Basic and acidic residues" evidence="1">
    <location>
        <begin position="482"/>
        <end position="503"/>
    </location>
</feature>
<feature type="compositionally biased region" description="Low complexity" evidence="1">
    <location>
        <begin position="384"/>
        <end position="428"/>
    </location>
</feature>
<feature type="compositionally biased region" description="Polar residues" evidence="1">
    <location>
        <begin position="859"/>
        <end position="872"/>
    </location>
</feature>
<feature type="region of interest" description="Disordered" evidence="1">
    <location>
        <begin position="93"/>
        <end position="220"/>
    </location>
</feature>
<feature type="compositionally biased region" description="Polar residues" evidence="1">
    <location>
        <begin position="37"/>
        <end position="48"/>
    </location>
</feature>
<evidence type="ECO:0000313" key="2">
    <source>
        <dbReference type="EMBL" id="KAK3956442.1"/>
    </source>
</evidence>
<reference evidence="2" key="2">
    <citation type="submission" date="2023-06" db="EMBL/GenBank/DDBJ databases">
        <authorList>
            <consortium name="Lawrence Berkeley National Laboratory"/>
            <person name="Mondo S.J."/>
            <person name="Hensen N."/>
            <person name="Bonometti L."/>
            <person name="Westerberg I."/>
            <person name="Brannstrom I.O."/>
            <person name="Guillou S."/>
            <person name="Cros-Aarteil S."/>
            <person name="Calhoun S."/>
            <person name="Haridas S."/>
            <person name="Kuo A."/>
            <person name="Pangilinan J."/>
            <person name="Riley R."/>
            <person name="Labutti K."/>
            <person name="Andreopoulos B."/>
            <person name="Lipzen A."/>
            <person name="Chen C."/>
            <person name="Yanf M."/>
            <person name="Daum C."/>
            <person name="Ng V."/>
            <person name="Clum A."/>
            <person name="Steindorff A."/>
            <person name="Ohm R."/>
            <person name="Martin F."/>
            <person name="Silar P."/>
            <person name="Natvig D."/>
            <person name="Lalanne C."/>
            <person name="Gautier V."/>
            <person name="Ament-Velasquez S.L."/>
            <person name="Kruys A."/>
            <person name="Hutchinson M.I."/>
            <person name="Powell A.J."/>
            <person name="Barry K."/>
            <person name="Miller A.N."/>
            <person name="Grigoriev I.V."/>
            <person name="Debuchy R."/>
            <person name="Gladieux P."/>
            <person name="Thoren M.H."/>
            <person name="Johannesson H."/>
        </authorList>
    </citation>
    <scope>NUCLEOTIDE SEQUENCE</scope>
    <source>
        <strain evidence="2">CBS 626.80</strain>
    </source>
</reference>
<feature type="region of interest" description="Disordered" evidence="1">
    <location>
        <begin position="906"/>
        <end position="989"/>
    </location>
</feature>
<keyword evidence="3" id="KW-1185">Reference proteome</keyword>
<feature type="compositionally biased region" description="Polar residues" evidence="1">
    <location>
        <begin position="368"/>
        <end position="380"/>
    </location>
</feature>
<accession>A0AAN6P687</accession>
<feature type="compositionally biased region" description="Basic and acidic residues" evidence="1">
    <location>
        <begin position="1035"/>
        <end position="1045"/>
    </location>
</feature>